<gene>
    <name evidence="1" type="ORF">K460DRAFT_435489</name>
</gene>
<evidence type="ECO:0000313" key="1">
    <source>
        <dbReference type="EMBL" id="KAF1842157.1"/>
    </source>
</evidence>
<dbReference type="RefSeq" id="XP_040784720.1">
    <property type="nucleotide sequence ID" value="XM_040938398.1"/>
</dbReference>
<evidence type="ECO:0000313" key="2">
    <source>
        <dbReference type="Proteomes" id="UP000800039"/>
    </source>
</evidence>
<proteinExistence type="predicted"/>
<dbReference type="EMBL" id="ML976618">
    <property type="protein sequence ID" value="KAF1842157.1"/>
    <property type="molecule type" value="Genomic_DNA"/>
</dbReference>
<dbReference type="Proteomes" id="UP000800039">
    <property type="component" value="Unassembled WGS sequence"/>
</dbReference>
<keyword evidence="2" id="KW-1185">Reference proteome</keyword>
<protein>
    <submittedName>
        <fullName evidence="1">Uncharacterized protein</fullName>
    </submittedName>
</protein>
<dbReference type="AlphaFoldDB" id="A0A9P4GB23"/>
<sequence>MRPSEVEGTPMDVAPGFSFEDVPLWTLNRPPIHGAMNHSVYPQPRYYPAITTHYGECAYMIDECSSSSERYLFHNLSSAVGSHSMKLDSSSHATETDTTSAKVLSGYNTAEDEYVSKQNLKLSKELHKARGDLDYANKTLRDLAAWAYHERGRLLQELVDAQVAHEHQVKEGVVEEEAILTQPSGQTEWIGKRTVAAVEQDMNHGEYGSITDQVDALIAEEKGNLPALE</sequence>
<dbReference type="OrthoDB" id="3800535at2759"/>
<organism evidence="1 2">
    <name type="scientific">Cucurbitaria berberidis CBS 394.84</name>
    <dbReference type="NCBI Taxonomy" id="1168544"/>
    <lineage>
        <taxon>Eukaryota</taxon>
        <taxon>Fungi</taxon>
        <taxon>Dikarya</taxon>
        <taxon>Ascomycota</taxon>
        <taxon>Pezizomycotina</taxon>
        <taxon>Dothideomycetes</taxon>
        <taxon>Pleosporomycetidae</taxon>
        <taxon>Pleosporales</taxon>
        <taxon>Pleosporineae</taxon>
        <taxon>Cucurbitariaceae</taxon>
        <taxon>Cucurbitaria</taxon>
    </lineage>
</organism>
<name>A0A9P4GB23_9PLEO</name>
<comment type="caution">
    <text evidence="1">The sequence shown here is derived from an EMBL/GenBank/DDBJ whole genome shotgun (WGS) entry which is preliminary data.</text>
</comment>
<accession>A0A9P4GB23</accession>
<reference evidence="1" key="1">
    <citation type="submission" date="2020-01" db="EMBL/GenBank/DDBJ databases">
        <authorList>
            <consortium name="DOE Joint Genome Institute"/>
            <person name="Haridas S."/>
            <person name="Albert R."/>
            <person name="Binder M."/>
            <person name="Bloem J."/>
            <person name="Labutti K."/>
            <person name="Salamov A."/>
            <person name="Andreopoulos B."/>
            <person name="Baker S.E."/>
            <person name="Barry K."/>
            <person name="Bills G."/>
            <person name="Bluhm B.H."/>
            <person name="Cannon C."/>
            <person name="Castanera R."/>
            <person name="Culley D.E."/>
            <person name="Daum C."/>
            <person name="Ezra D."/>
            <person name="Gonzalez J.B."/>
            <person name="Henrissat B."/>
            <person name="Kuo A."/>
            <person name="Liang C."/>
            <person name="Lipzen A."/>
            <person name="Lutzoni F."/>
            <person name="Magnuson J."/>
            <person name="Mondo S."/>
            <person name="Nolan M."/>
            <person name="Ohm R."/>
            <person name="Pangilinan J."/>
            <person name="Park H.-J."/>
            <person name="Ramirez L."/>
            <person name="Alfaro M."/>
            <person name="Sun H."/>
            <person name="Tritt A."/>
            <person name="Yoshinaga Y."/>
            <person name="Zwiers L.-H."/>
            <person name="Turgeon B.G."/>
            <person name="Goodwin S.B."/>
            <person name="Spatafora J.W."/>
            <person name="Crous P.W."/>
            <person name="Grigoriev I.V."/>
        </authorList>
    </citation>
    <scope>NUCLEOTIDE SEQUENCE</scope>
    <source>
        <strain evidence="1">CBS 394.84</strain>
    </source>
</reference>
<dbReference type="GeneID" id="63855654"/>